<reference evidence="2" key="1">
    <citation type="submission" date="2023-05" db="EMBL/GenBank/DDBJ databases">
        <authorList>
            <person name="Stuckert A."/>
        </authorList>
    </citation>
    <scope>NUCLEOTIDE SEQUENCE</scope>
</reference>
<sequence>MFDPDFSDPPLFLLSPIHLLILQSSGVTLHMFSLVCIVGEAFLFGRVHVISKGPINTVQTKAESKKINQCSAGH</sequence>
<dbReference type="EMBL" id="CATNWA010017225">
    <property type="protein sequence ID" value="CAI9598956.1"/>
    <property type="molecule type" value="Genomic_DNA"/>
</dbReference>
<evidence type="ECO:0000313" key="2">
    <source>
        <dbReference type="EMBL" id="CAI9598956.1"/>
    </source>
</evidence>
<evidence type="ECO:0000313" key="3">
    <source>
        <dbReference type="Proteomes" id="UP001162483"/>
    </source>
</evidence>
<feature type="transmembrane region" description="Helical" evidence="1">
    <location>
        <begin position="20"/>
        <end position="44"/>
    </location>
</feature>
<protein>
    <submittedName>
        <fullName evidence="2">Uncharacterized protein</fullName>
    </submittedName>
</protein>
<organism evidence="2 3">
    <name type="scientific">Staurois parvus</name>
    <dbReference type="NCBI Taxonomy" id="386267"/>
    <lineage>
        <taxon>Eukaryota</taxon>
        <taxon>Metazoa</taxon>
        <taxon>Chordata</taxon>
        <taxon>Craniata</taxon>
        <taxon>Vertebrata</taxon>
        <taxon>Euteleostomi</taxon>
        <taxon>Amphibia</taxon>
        <taxon>Batrachia</taxon>
        <taxon>Anura</taxon>
        <taxon>Neobatrachia</taxon>
        <taxon>Ranoidea</taxon>
        <taxon>Ranidae</taxon>
        <taxon>Staurois</taxon>
    </lineage>
</organism>
<gene>
    <name evidence="2" type="ORF">SPARVUS_LOCUS12515301</name>
</gene>
<keyword evidence="3" id="KW-1185">Reference proteome</keyword>
<proteinExistence type="predicted"/>
<evidence type="ECO:0000256" key="1">
    <source>
        <dbReference type="SAM" id="Phobius"/>
    </source>
</evidence>
<dbReference type="Proteomes" id="UP001162483">
    <property type="component" value="Unassembled WGS sequence"/>
</dbReference>
<accession>A0ABN9FRI0</accession>
<comment type="caution">
    <text evidence="2">The sequence shown here is derived from an EMBL/GenBank/DDBJ whole genome shotgun (WGS) entry which is preliminary data.</text>
</comment>
<keyword evidence="1" id="KW-0472">Membrane</keyword>
<keyword evidence="1" id="KW-1133">Transmembrane helix</keyword>
<keyword evidence="1" id="KW-0812">Transmembrane</keyword>
<name>A0ABN9FRI0_9NEOB</name>